<proteinExistence type="predicted"/>
<dbReference type="EMBL" id="JBHUCO010000038">
    <property type="protein sequence ID" value="MFD1521724.1"/>
    <property type="molecule type" value="Genomic_DNA"/>
</dbReference>
<organism evidence="3 4">
    <name type="scientific">Pseudonocardia yunnanensis</name>
    <dbReference type="NCBI Taxonomy" id="58107"/>
    <lineage>
        <taxon>Bacteria</taxon>
        <taxon>Bacillati</taxon>
        <taxon>Actinomycetota</taxon>
        <taxon>Actinomycetes</taxon>
        <taxon>Pseudonocardiales</taxon>
        <taxon>Pseudonocardiaceae</taxon>
        <taxon>Pseudonocardia</taxon>
    </lineage>
</organism>
<sequence length="71" mass="7699">MPFIQITIAEEHDEQRKRNLLEAVSAAAADATGTPEDAFRVWIVEVPATEVMVGGTILADRRAPRPADPEG</sequence>
<evidence type="ECO:0000313" key="4">
    <source>
        <dbReference type="Proteomes" id="UP001597114"/>
    </source>
</evidence>
<evidence type="ECO:0000256" key="1">
    <source>
        <dbReference type="ARBA" id="ARBA00023235"/>
    </source>
</evidence>
<evidence type="ECO:0000259" key="2">
    <source>
        <dbReference type="Pfam" id="PF01361"/>
    </source>
</evidence>
<reference evidence="4" key="1">
    <citation type="journal article" date="2019" name="Int. J. Syst. Evol. Microbiol.">
        <title>The Global Catalogue of Microorganisms (GCM) 10K type strain sequencing project: providing services to taxonomists for standard genome sequencing and annotation.</title>
        <authorList>
            <consortium name="The Broad Institute Genomics Platform"/>
            <consortium name="The Broad Institute Genome Sequencing Center for Infectious Disease"/>
            <person name="Wu L."/>
            <person name="Ma J."/>
        </authorList>
    </citation>
    <scope>NUCLEOTIDE SEQUENCE [LARGE SCALE GENOMIC DNA]</scope>
    <source>
        <strain evidence="4">CCM 7043</strain>
    </source>
</reference>
<dbReference type="InterPro" id="IPR004370">
    <property type="entry name" value="4-OT-like_dom"/>
</dbReference>
<comment type="caution">
    <text evidence="3">The sequence shown here is derived from an EMBL/GenBank/DDBJ whole genome shotgun (WGS) entry which is preliminary data.</text>
</comment>
<keyword evidence="4" id="KW-1185">Reference proteome</keyword>
<dbReference type="InterPro" id="IPR014347">
    <property type="entry name" value="Tautomerase/MIF_sf"/>
</dbReference>
<feature type="domain" description="4-oxalocrotonate tautomerase-like" evidence="2">
    <location>
        <begin position="2"/>
        <end position="61"/>
    </location>
</feature>
<accession>A0ABW4F5Q9</accession>
<dbReference type="Proteomes" id="UP001597114">
    <property type="component" value="Unassembled WGS sequence"/>
</dbReference>
<evidence type="ECO:0000313" key="3">
    <source>
        <dbReference type="EMBL" id="MFD1521724.1"/>
    </source>
</evidence>
<dbReference type="RefSeq" id="WP_344722353.1">
    <property type="nucleotide sequence ID" value="NZ_BAAAUS010000011.1"/>
</dbReference>
<protein>
    <submittedName>
        <fullName evidence="3">Tautomerase family protein</fullName>
    </submittedName>
</protein>
<dbReference type="Pfam" id="PF01361">
    <property type="entry name" value="Tautomerase"/>
    <property type="match status" value="1"/>
</dbReference>
<dbReference type="Gene3D" id="3.30.429.10">
    <property type="entry name" value="Macrophage Migration Inhibitory Factor"/>
    <property type="match status" value="1"/>
</dbReference>
<dbReference type="SUPFAM" id="SSF55331">
    <property type="entry name" value="Tautomerase/MIF"/>
    <property type="match status" value="1"/>
</dbReference>
<name>A0ABW4F5Q9_9PSEU</name>
<gene>
    <name evidence="3" type="ORF">ACFSJD_29790</name>
</gene>
<keyword evidence="1" id="KW-0413">Isomerase</keyword>